<name>A0A4C1WGE2_EUMVA</name>
<sequence>MATLTRTAGGPEAHNLTSAARSDELRWKSGTTSRPELKAGANLRLTATKIDVKDEGIYPRRRSHGLKASFRYKASPEIKRTSPVHSADELKMFLVFENYKKFRNGALPPTLARKPHPAVYNRIDCSESRYYFIMIGKWTRSKTSGVVGGVVGRHGDRFRTGPGRGAPAQPCSVHRLHCVPAPGKIQFPCLSLPANRLIGFGLALMTMRLRAF</sequence>
<comment type="caution">
    <text evidence="2">The sequence shown here is derived from an EMBL/GenBank/DDBJ whole genome shotgun (WGS) entry which is preliminary data.</text>
</comment>
<evidence type="ECO:0000313" key="3">
    <source>
        <dbReference type="Proteomes" id="UP000299102"/>
    </source>
</evidence>
<gene>
    <name evidence="2" type="ORF">EVAR_88066_1</name>
</gene>
<evidence type="ECO:0000256" key="1">
    <source>
        <dbReference type="SAM" id="MobiDB-lite"/>
    </source>
</evidence>
<keyword evidence="3" id="KW-1185">Reference proteome</keyword>
<proteinExistence type="predicted"/>
<dbReference type="AlphaFoldDB" id="A0A4C1WGE2"/>
<organism evidence="2 3">
    <name type="scientific">Eumeta variegata</name>
    <name type="common">Bagworm moth</name>
    <name type="synonym">Eumeta japonica</name>
    <dbReference type="NCBI Taxonomy" id="151549"/>
    <lineage>
        <taxon>Eukaryota</taxon>
        <taxon>Metazoa</taxon>
        <taxon>Ecdysozoa</taxon>
        <taxon>Arthropoda</taxon>
        <taxon>Hexapoda</taxon>
        <taxon>Insecta</taxon>
        <taxon>Pterygota</taxon>
        <taxon>Neoptera</taxon>
        <taxon>Endopterygota</taxon>
        <taxon>Lepidoptera</taxon>
        <taxon>Glossata</taxon>
        <taxon>Ditrysia</taxon>
        <taxon>Tineoidea</taxon>
        <taxon>Psychidae</taxon>
        <taxon>Oiketicinae</taxon>
        <taxon>Eumeta</taxon>
    </lineage>
</organism>
<accession>A0A4C1WGE2</accession>
<protein>
    <submittedName>
        <fullName evidence="2">Uncharacterized protein</fullName>
    </submittedName>
</protein>
<evidence type="ECO:0000313" key="2">
    <source>
        <dbReference type="EMBL" id="GBP50231.1"/>
    </source>
</evidence>
<dbReference type="EMBL" id="BGZK01000561">
    <property type="protein sequence ID" value="GBP50231.1"/>
    <property type="molecule type" value="Genomic_DNA"/>
</dbReference>
<feature type="region of interest" description="Disordered" evidence="1">
    <location>
        <begin position="1"/>
        <end position="33"/>
    </location>
</feature>
<reference evidence="2 3" key="1">
    <citation type="journal article" date="2019" name="Commun. Biol.">
        <title>The bagworm genome reveals a unique fibroin gene that provides high tensile strength.</title>
        <authorList>
            <person name="Kono N."/>
            <person name="Nakamura H."/>
            <person name="Ohtoshi R."/>
            <person name="Tomita M."/>
            <person name="Numata K."/>
            <person name="Arakawa K."/>
        </authorList>
    </citation>
    <scope>NUCLEOTIDE SEQUENCE [LARGE SCALE GENOMIC DNA]</scope>
</reference>
<dbReference type="Proteomes" id="UP000299102">
    <property type="component" value="Unassembled WGS sequence"/>
</dbReference>